<dbReference type="InterPro" id="IPR032675">
    <property type="entry name" value="LRR_dom_sf"/>
</dbReference>
<dbReference type="EMBL" id="JBJKBG010000009">
    <property type="protein sequence ID" value="KAL3721864.1"/>
    <property type="molecule type" value="Genomic_DNA"/>
</dbReference>
<dbReference type="InterPro" id="IPR042197">
    <property type="entry name" value="Apaf_helical"/>
</dbReference>
<dbReference type="SUPFAM" id="SSF52200">
    <property type="entry name" value="Toll/Interleukin receptor TIR domain"/>
    <property type="match status" value="1"/>
</dbReference>
<name>A0ABD3J5T1_EUCGL</name>
<sequence length="1391" mass="158987">DLKVFELPCLAQPPTNTSFRARFSVCRAEEEATIFFSNPAINVPRSSRATPATNPSDESASQDQEPSIFIFTKPFPGSSDHEHAKGEGLSCSPTRERGRELLKLKFKMGSSEAGTLSGSEYQVFLSFRGPDTRDGFTDCLYHGLTDAGICVFRDDEELPIGERIDGALPRAIDNSRIYIPIFSQTYASSQWCLCELAQIVENASKSNGHKEILPIFFDVEPDDVKLKTPLYRDAILNLEQEKKLSTEQVDCWREGLKKVDAIKGWEAKKYKGQGKLIKLVVEEVVKKLKIKQKFVTEHLIGIDDRVAVVTNMLDIDSRGGRLIQIHGMGGIGKTTLSKVVFNQLSTHFGKCCYFLEDVREKSSRPDDLVELQKKLLSEIGSAAGIESINAIDYGKKRIEETLCNKKVFIVLDDVDKSEQVEKLVGTGALCSGSRVLITTRNKDVLQDSRLKYITLPYEMKVMSSDHALQLFSRHAFNEDSPPDDRDDISKEIVSATGSLPLTIAVIGSLLNHEKQDLWKETLDKLRKAPPEGVLEKLRISYDALTLGHQQIFLDIACFFIGEIMTNPIYMWTNCDFSPIGGIEVLKNKSLIKIGNDNEFLMHDQLRDLGREIVRQEYRTNFEGPSRLWIDDEVLTTMATKEIKKVQAMQVTHTRISIRSEEIGQFKELRFLRLDRGTFVGDLMDCFPKLKWIYLSNSSFSQCELTNMCLKNVVVLEFSSIPSIDDQKLLQLIKGARKLKVLSLANCHGITRTPDLSKCSILERLTFLNCDGLTKIDGSIGKLEYLKDLKFDLCDRLEGSEKIGDLRNLEHFSLQYCCAMKELPDFIFKWKSLRELQLSIARPVELLGAIGKSENLKALQVEGNLKNQLPSEIGLLLRLQILELKGFDEIRELPDLSNLTNLVRLKLDDGSKNIDGRDGTYTGDLRWIRGLSKLKKLSLCLLHVPAPTELVSLTRLDKLRLCGLNLQPLKQLPSSLLELTLDNFNSITFLSSYLENLSKLRLLRSQMQEIRLDGLQLPNLMELLIFDCGPLERFMLSSMTKLEEVIVVCCPKLDEIHIAGVLESLHTLDISECESFRRFVYVDRHWKSSHESSLFLASRVFNKLWGLRIEFCNKILGIQVVGTSESLQDLTVASNYLQNLGDLSELKNLERLYIKYNPKLQIVEGLDKLEFLKLLYLRDCPLLESPIDVSTTELPNDCYLSIAGCPKLLGLKQGFEGSVQDFKQYMEEEIVPAALADPLVGHQLMVSHAESSAQLQMRIPGEMKELLSPFELWQQWEQLRQQEQQRQQWEQQRQLEQLRQLEQQLWRQQPLMRLLLLPPLLLLQLLRGLLPRPLLRPLLSLLLPRLLRPPLLPPRLPQPLPLQRQRRQWRLRRLRRRRQRQQQLRQQQQRQR</sequence>
<feature type="compositionally biased region" description="Polar residues" evidence="3">
    <location>
        <begin position="44"/>
        <end position="65"/>
    </location>
</feature>
<organism evidence="5 6">
    <name type="scientific">Eucalyptus globulus</name>
    <name type="common">Tasmanian blue gum</name>
    <dbReference type="NCBI Taxonomy" id="34317"/>
    <lineage>
        <taxon>Eukaryota</taxon>
        <taxon>Viridiplantae</taxon>
        <taxon>Streptophyta</taxon>
        <taxon>Embryophyta</taxon>
        <taxon>Tracheophyta</taxon>
        <taxon>Spermatophyta</taxon>
        <taxon>Magnoliopsida</taxon>
        <taxon>eudicotyledons</taxon>
        <taxon>Gunneridae</taxon>
        <taxon>Pentapetalae</taxon>
        <taxon>rosids</taxon>
        <taxon>malvids</taxon>
        <taxon>Myrtales</taxon>
        <taxon>Myrtaceae</taxon>
        <taxon>Myrtoideae</taxon>
        <taxon>Eucalypteae</taxon>
        <taxon>Eucalyptus</taxon>
    </lineage>
</organism>
<evidence type="ECO:0000256" key="1">
    <source>
        <dbReference type="ARBA" id="ARBA00022614"/>
    </source>
</evidence>
<protein>
    <recommendedName>
        <fullName evidence="4">TIR domain-containing protein</fullName>
    </recommendedName>
</protein>
<gene>
    <name evidence="5" type="ORF">ACJRO7_034239</name>
</gene>
<dbReference type="Proteomes" id="UP001634007">
    <property type="component" value="Unassembled WGS sequence"/>
</dbReference>
<evidence type="ECO:0000256" key="3">
    <source>
        <dbReference type="SAM" id="MobiDB-lite"/>
    </source>
</evidence>
<dbReference type="InterPro" id="IPR000157">
    <property type="entry name" value="TIR_dom"/>
</dbReference>
<reference evidence="5 6" key="1">
    <citation type="submission" date="2024-11" db="EMBL/GenBank/DDBJ databases">
        <title>Chromosome-level genome assembly of Eucalyptus globulus Labill. provides insights into its genome evolution.</title>
        <authorList>
            <person name="Li X."/>
        </authorList>
    </citation>
    <scope>NUCLEOTIDE SEQUENCE [LARGE SCALE GENOMIC DNA]</scope>
    <source>
        <strain evidence="5">CL2024</strain>
        <tissue evidence="5">Fresh tender leaves</tissue>
    </source>
</reference>
<proteinExistence type="predicted"/>
<dbReference type="SUPFAM" id="SSF52058">
    <property type="entry name" value="L domain-like"/>
    <property type="match status" value="2"/>
</dbReference>
<keyword evidence="1" id="KW-0433">Leucine-rich repeat</keyword>
<evidence type="ECO:0000313" key="6">
    <source>
        <dbReference type="Proteomes" id="UP001634007"/>
    </source>
</evidence>
<dbReference type="PANTHER" id="PTHR11017:SF570">
    <property type="entry name" value="DISEASE RESISTANCE PROTEIN (TIR-NBS CLASS)-RELATED"/>
    <property type="match status" value="1"/>
</dbReference>
<dbReference type="InterPro" id="IPR027417">
    <property type="entry name" value="P-loop_NTPase"/>
</dbReference>
<dbReference type="SMART" id="SM00255">
    <property type="entry name" value="TIR"/>
    <property type="match status" value="1"/>
</dbReference>
<dbReference type="InterPro" id="IPR002182">
    <property type="entry name" value="NB-ARC"/>
</dbReference>
<comment type="caution">
    <text evidence="5">The sequence shown here is derived from an EMBL/GenBank/DDBJ whole genome shotgun (WGS) entry which is preliminary data.</text>
</comment>
<accession>A0ABD3J5T1</accession>
<dbReference type="PROSITE" id="PS50104">
    <property type="entry name" value="TIR"/>
    <property type="match status" value="1"/>
</dbReference>
<evidence type="ECO:0000256" key="2">
    <source>
        <dbReference type="ARBA" id="ARBA00022737"/>
    </source>
</evidence>
<feature type="domain" description="TIR" evidence="4">
    <location>
        <begin position="119"/>
        <end position="288"/>
    </location>
</feature>
<dbReference type="Pfam" id="PF01582">
    <property type="entry name" value="TIR"/>
    <property type="match status" value="1"/>
</dbReference>
<feature type="non-terminal residue" evidence="5">
    <location>
        <position position="1"/>
    </location>
</feature>
<dbReference type="Gene3D" id="1.10.8.430">
    <property type="entry name" value="Helical domain of apoptotic protease-activating factors"/>
    <property type="match status" value="1"/>
</dbReference>
<dbReference type="InterPro" id="IPR001611">
    <property type="entry name" value="Leu-rich_rpt"/>
</dbReference>
<dbReference type="Pfam" id="PF23282">
    <property type="entry name" value="WHD_ROQ1"/>
    <property type="match status" value="1"/>
</dbReference>
<dbReference type="Pfam" id="PF00931">
    <property type="entry name" value="NB-ARC"/>
    <property type="match status" value="1"/>
</dbReference>
<dbReference type="PANTHER" id="PTHR11017">
    <property type="entry name" value="LEUCINE-RICH REPEAT-CONTAINING PROTEIN"/>
    <property type="match status" value="1"/>
</dbReference>
<dbReference type="Gene3D" id="3.40.50.300">
    <property type="entry name" value="P-loop containing nucleotide triphosphate hydrolases"/>
    <property type="match status" value="1"/>
</dbReference>
<evidence type="ECO:0000313" key="5">
    <source>
        <dbReference type="EMBL" id="KAL3721864.1"/>
    </source>
</evidence>
<feature type="region of interest" description="Disordered" evidence="3">
    <location>
        <begin position="44"/>
        <end position="67"/>
    </location>
</feature>
<dbReference type="Gene3D" id="3.80.10.10">
    <property type="entry name" value="Ribonuclease Inhibitor"/>
    <property type="match status" value="3"/>
</dbReference>
<dbReference type="InterPro" id="IPR058192">
    <property type="entry name" value="WHD_ROQ1-like"/>
</dbReference>
<dbReference type="PRINTS" id="PR00364">
    <property type="entry name" value="DISEASERSIST"/>
</dbReference>
<dbReference type="SUPFAM" id="SSF52540">
    <property type="entry name" value="P-loop containing nucleoside triphosphate hydrolases"/>
    <property type="match status" value="1"/>
</dbReference>
<keyword evidence="6" id="KW-1185">Reference proteome</keyword>
<dbReference type="InterPro" id="IPR035897">
    <property type="entry name" value="Toll_tir_struct_dom_sf"/>
</dbReference>
<keyword evidence="2" id="KW-0677">Repeat</keyword>
<evidence type="ECO:0000259" key="4">
    <source>
        <dbReference type="PROSITE" id="PS50104"/>
    </source>
</evidence>
<dbReference type="InterPro" id="IPR044974">
    <property type="entry name" value="Disease_R_plants"/>
</dbReference>
<dbReference type="Gene3D" id="3.40.50.10140">
    <property type="entry name" value="Toll/interleukin-1 receptor homology (TIR) domain"/>
    <property type="match status" value="1"/>
</dbReference>
<dbReference type="PROSITE" id="PS51450">
    <property type="entry name" value="LRR"/>
    <property type="match status" value="1"/>
</dbReference>